<dbReference type="KEGG" id="lang:109346462"/>
<dbReference type="InterPro" id="IPR016159">
    <property type="entry name" value="Cullin_repeat-like_dom_sf"/>
</dbReference>
<dbReference type="EMBL" id="CM007364">
    <property type="protein sequence ID" value="OIW12820.1"/>
    <property type="molecule type" value="Genomic_DNA"/>
</dbReference>
<dbReference type="PANTHER" id="PTHR12542:SF127">
    <property type="entry name" value="EXOCYST COMPLEX COMPONENT EXO70C1"/>
    <property type="match status" value="1"/>
</dbReference>
<keyword evidence="2 3" id="KW-0813">Transport</keyword>
<evidence type="ECO:0000256" key="3">
    <source>
        <dbReference type="RuleBase" id="RU365026"/>
    </source>
</evidence>
<reference evidence="6 7" key="1">
    <citation type="journal article" date="2017" name="Plant Biotechnol. J.">
        <title>A comprehensive draft genome sequence for lupin (Lupinus angustifolius), an emerging health food: insights into plant-microbe interactions and legume evolution.</title>
        <authorList>
            <person name="Hane J.K."/>
            <person name="Ming Y."/>
            <person name="Kamphuis L.G."/>
            <person name="Nelson M.N."/>
            <person name="Garg G."/>
            <person name="Atkins C.A."/>
            <person name="Bayer P.E."/>
            <person name="Bravo A."/>
            <person name="Bringans S."/>
            <person name="Cannon S."/>
            <person name="Edwards D."/>
            <person name="Foley R."/>
            <person name="Gao L.L."/>
            <person name="Harrison M.J."/>
            <person name="Huang W."/>
            <person name="Hurgobin B."/>
            <person name="Li S."/>
            <person name="Liu C.W."/>
            <person name="McGrath A."/>
            <person name="Morahan G."/>
            <person name="Murray J."/>
            <person name="Weller J."/>
            <person name="Jian J."/>
            <person name="Singh K.B."/>
        </authorList>
    </citation>
    <scope>NUCLEOTIDE SEQUENCE [LARGE SCALE GENOMIC DNA]</scope>
    <source>
        <strain evidence="7">cv. Tanjil</strain>
        <tissue evidence="6">Whole plant</tissue>
    </source>
</reference>
<dbReference type="Gene3D" id="1.20.1280.170">
    <property type="entry name" value="Exocyst complex component Exo70"/>
    <property type="match status" value="1"/>
</dbReference>
<comment type="function">
    <text evidence="3">Component of the exocyst complex.</text>
</comment>
<dbReference type="Gramene" id="OIW12820">
    <property type="protein sequence ID" value="OIW12820"/>
    <property type="gene ID" value="TanjilG_24753"/>
</dbReference>
<dbReference type="OrthoDB" id="1922221at2759"/>
<dbReference type="Pfam" id="PF20669">
    <property type="entry name" value="Exo70_N"/>
    <property type="match status" value="1"/>
</dbReference>
<keyword evidence="7" id="KW-1185">Reference proteome</keyword>
<dbReference type="SUPFAM" id="SSF74788">
    <property type="entry name" value="Cullin repeat-like"/>
    <property type="match status" value="1"/>
</dbReference>
<dbReference type="InterPro" id="IPR004140">
    <property type="entry name" value="Exo70"/>
</dbReference>
<dbReference type="Proteomes" id="UP000188354">
    <property type="component" value="Chromosome LG04"/>
</dbReference>
<dbReference type="STRING" id="3871.A0A4P1RKM2"/>
<evidence type="ECO:0000256" key="4">
    <source>
        <dbReference type="SAM" id="MobiDB-lite"/>
    </source>
</evidence>
<gene>
    <name evidence="6" type="ORF">TanjilG_24753</name>
</gene>
<name>A0A4P1RKM2_LUPAN</name>
<dbReference type="GO" id="GO:0005546">
    <property type="term" value="F:phosphatidylinositol-4,5-bisphosphate binding"/>
    <property type="evidence" value="ECO:0007669"/>
    <property type="project" value="InterPro"/>
</dbReference>
<dbReference type="GO" id="GO:0000145">
    <property type="term" value="C:exocyst"/>
    <property type="evidence" value="ECO:0007669"/>
    <property type="project" value="InterPro"/>
</dbReference>
<feature type="domain" description="Exocyst complex subunit Exo70 C-terminal" evidence="5">
    <location>
        <begin position="287"/>
        <end position="653"/>
    </location>
</feature>
<evidence type="ECO:0000256" key="2">
    <source>
        <dbReference type="ARBA" id="ARBA00022448"/>
    </source>
</evidence>
<dbReference type="PANTHER" id="PTHR12542">
    <property type="entry name" value="EXOCYST COMPLEX PROTEIN EXO70"/>
    <property type="match status" value="1"/>
</dbReference>
<evidence type="ECO:0000259" key="5">
    <source>
        <dbReference type="Pfam" id="PF03081"/>
    </source>
</evidence>
<keyword evidence="3" id="KW-0653">Protein transport</keyword>
<proteinExistence type="inferred from homology"/>
<sequence>MMDKSFSFSSRNNGTSKHRRKLSEQLSWELENDDVLIHNHHHHHHNLPKVLEEVDHFLHNSTIHDSIDHKVVPECVVLLTKLLDSMIDKYNAGQRNSKHNSKFGQDPKGDKSFLDVVDRISKVCITLNTSTALDEASSILEKAMRFLEKDLIFIMQPHKSTNTSISNNTYEFQVKTPKKTFPRKTFSFGSLNLHDSNLIENESPKENPCEDEEDEEFPSFSQEKVSILNKIATAMINAGYDAEFCMVFANFRRNAFKTALQSFGYDIMNMEDIHKMQWELLEGQITMWNSVVKHCTTVLFNAERRLYDSLFPDQNTISRTLFSNLVRAVIIQFLNFAQGVVLQKPSAEKLFKFLDMYETLRDMEPVIKFDDSCEEQCWKELEYETSTTKSRIVEVAVAMFFYLENSIKSDNQRIAVPNGAIHPLCRYVMNYVKYACEYRDTLEQMFQVHQCIDANKENHKFNINDQSKMEDGTPNTSAFAVQLMTIMDLLDENIERKSRLYRDQALRYIFLMNNGRYIVQKIKGCVELHESMGDNWCRKKQSSLRLYHKSYQRETWTKVLQCLNPENIQVGGNNKVSRQVLKERFKCFNTMFEEIHKTQSTWVVSDEQLQSELRVSITALVIPAYRSFFGRFKKGVDKYIKYHPDDIEALIEDLFGGNSTSMSRRRT</sequence>
<protein>
    <recommendedName>
        <fullName evidence="3">Exocyst subunit Exo70 family protein</fullName>
    </recommendedName>
</protein>
<dbReference type="GO" id="GO:0006887">
    <property type="term" value="P:exocytosis"/>
    <property type="evidence" value="ECO:0007669"/>
    <property type="project" value="UniProtKB-KW"/>
</dbReference>
<comment type="similarity">
    <text evidence="1 3">Belongs to the EXO70 family.</text>
</comment>
<evidence type="ECO:0000256" key="1">
    <source>
        <dbReference type="ARBA" id="ARBA00006756"/>
    </source>
</evidence>
<dbReference type="Pfam" id="PF03081">
    <property type="entry name" value="Exo70_C"/>
    <property type="match status" value="1"/>
</dbReference>
<accession>A0A4P1RKM2</accession>
<dbReference type="AlphaFoldDB" id="A0A4P1RKM2"/>
<feature type="compositionally biased region" description="Polar residues" evidence="4">
    <location>
        <begin position="1"/>
        <end position="15"/>
    </location>
</feature>
<evidence type="ECO:0000313" key="7">
    <source>
        <dbReference type="Proteomes" id="UP000188354"/>
    </source>
</evidence>
<feature type="region of interest" description="Disordered" evidence="4">
    <location>
        <begin position="1"/>
        <end position="20"/>
    </location>
</feature>
<keyword evidence="3" id="KW-0268">Exocytosis</keyword>
<dbReference type="InterPro" id="IPR046364">
    <property type="entry name" value="Exo70_C"/>
</dbReference>
<evidence type="ECO:0000313" key="6">
    <source>
        <dbReference type="EMBL" id="OIW12820.1"/>
    </source>
</evidence>
<organism evidence="6 7">
    <name type="scientific">Lupinus angustifolius</name>
    <name type="common">Narrow-leaved blue lupine</name>
    <dbReference type="NCBI Taxonomy" id="3871"/>
    <lineage>
        <taxon>Eukaryota</taxon>
        <taxon>Viridiplantae</taxon>
        <taxon>Streptophyta</taxon>
        <taxon>Embryophyta</taxon>
        <taxon>Tracheophyta</taxon>
        <taxon>Spermatophyta</taxon>
        <taxon>Magnoliopsida</taxon>
        <taxon>eudicotyledons</taxon>
        <taxon>Gunneridae</taxon>
        <taxon>Pentapetalae</taxon>
        <taxon>rosids</taxon>
        <taxon>fabids</taxon>
        <taxon>Fabales</taxon>
        <taxon>Fabaceae</taxon>
        <taxon>Papilionoideae</taxon>
        <taxon>50 kb inversion clade</taxon>
        <taxon>genistoids sensu lato</taxon>
        <taxon>core genistoids</taxon>
        <taxon>Genisteae</taxon>
        <taxon>Lupinus</taxon>
    </lineage>
</organism>
<dbReference type="GO" id="GO:0015031">
    <property type="term" value="P:protein transport"/>
    <property type="evidence" value="ECO:0007669"/>
    <property type="project" value="UniProtKB-KW"/>
</dbReference>